<accession>A0A2T0FNW4</accession>
<dbReference type="OrthoDB" id="5392646at2759"/>
<protein>
    <submittedName>
        <fullName evidence="3">Sigma-like sequence protein 1, mitochondrial</fullName>
    </submittedName>
</protein>
<evidence type="ECO:0000313" key="4">
    <source>
        <dbReference type="Proteomes" id="UP000238350"/>
    </source>
</evidence>
<dbReference type="Pfam" id="PF20776">
    <property type="entry name" value="SLS1_N"/>
    <property type="match status" value="1"/>
</dbReference>
<dbReference type="InterPro" id="IPR048400">
    <property type="entry name" value="SLS1_N"/>
</dbReference>
<name>A0A2T0FNW4_9ASCO</name>
<feature type="domain" description="SLS1 N-terminal" evidence="1">
    <location>
        <begin position="63"/>
        <end position="132"/>
    </location>
</feature>
<dbReference type="InterPro" id="IPR048401">
    <property type="entry name" value="SLS1_C"/>
</dbReference>
<proteinExistence type="predicted"/>
<dbReference type="GeneID" id="36518050"/>
<dbReference type="RefSeq" id="XP_024666627.1">
    <property type="nucleotide sequence ID" value="XM_024810859.1"/>
</dbReference>
<sequence length="667" mass="74631">MSSKFLILDPRESGILPRRRRQQNTVKARSSKIVMAEAHELDRQLQADQLTASASKETSSLLDMVVSQLQKQKPSLRSVSPKQYRQLSNQLKKGYTKQQLHYYLNSQNLHASPSARKSQLIQKILDEVWKLDKNLEDAAGSALVEKNILLTDRLLFLLSIQSGRLIRTWTRSGARVWLLPGERELLVRASQETYNWIVASLHNMEENLAVDRTDLTHFRASTELDWSTVGLIQRLSEVFFVLEDGLDSESLISYAQQKQNIDLARQLLVNMVPLPNWTSRSFLYDISPDNLQKCQFSNFGDSGTLDWNEQFKQWSRWEKVKCREPIKLTPSVLRPLNKISFGDEVEESQLSSEKAIAETMSSKLQLTGPDSLNTITATFGYLLHQTKGNTVLPNVSMPKTFATNIPLVSKVIGDLPLYDADVAVGESDPVEVSASPEVQSKQQDLWDLILGAKDDQGKTFTSKRQDLATSAANMLQIKLIPNPFQEGELHHKYPPVEIWTEVGFKSVRAENARAVGVAREDDILVSLPNGMSDLKFSVTNTTDIEISPSIEKFLHACAVSPSGAVRYIPSTVDLEIDGAVVNYHLHSVNSRTQIELNYKGSMVQLALVDGGKLSGRRIDATLVLHQAAGDEPVSPEELELFVTRSLQLVGDMDTSSDSMDPSLVFNL</sequence>
<gene>
    <name evidence="3" type="ORF">B9G98_04302</name>
</gene>
<organism evidence="3 4">
    <name type="scientific">Wickerhamiella sorbophila</name>
    <dbReference type="NCBI Taxonomy" id="45607"/>
    <lineage>
        <taxon>Eukaryota</taxon>
        <taxon>Fungi</taxon>
        <taxon>Dikarya</taxon>
        <taxon>Ascomycota</taxon>
        <taxon>Saccharomycotina</taxon>
        <taxon>Dipodascomycetes</taxon>
        <taxon>Dipodascales</taxon>
        <taxon>Trichomonascaceae</taxon>
        <taxon>Wickerhamiella</taxon>
    </lineage>
</organism>
<evidence type="ECO:0000313" key="3">
    <source>
        <dbReference type="EMBL" id="PRT56682.1"/>
    </source>
</evidence>
<dbReference type="Pfam" id="PF20778">
    <property type="entry name" value="SLS1_C"/>
    <property type="match status" value="1"/>
</dbReference>
<comment type="caution">
    <text evidence="3">The sequence shown here is derived from an EMBL/GenBank/DDBJ whole genome shotgun (WGS) entry which is preliminary data.</text>
</comment>
<dbReference type="Proteomes" id="UP000238350">
    <property type="component" value="Unassembled WGS sequence"/>
</dbReference>
<evidence type="ECO:0000259" key="2">
    <source>
        <dbReference type="Pfam" id="PF20778"/>
    </source>
</evidence>
<feature type="domain" description="SLS1 C-terminal" evidence="2">
    <location>
        <begin position="304"/>
        <end position="648"/>
    </location>
</feature>
<dbReference type="STRING" id="45607.A0A2T0FNW4"/>
<keyword evidence="4" id="KW-1185">Reference proteome</keyword>
<reference evidence="3 4" key="1">
    <citation type="submission" date="2017-04" db="EMBL/GenBank/DDBJ databases">
        <title>Genome sequencing of [Candida] sorbophila.</title>
        <authorList>
            <person name="Ahn J.O."/>
        </authorList>
    </citation>
    <scope>NUCLEOTIDE SEQUENCE [LARGE SCALE GENOMIC DNA]</scope>
    <source>
        <strain evidence="3 4">DS02</strain>
    </source>
</reference>
<dbReference type="EMBL" id="NDIQ01000022">
    <property type="protein sequence ID" value="PRT56682.1"/>
    <property type="molecule type" value="Genomic_DNA"/>
</dbReference>
<dbReference type="AlphaFoldDB" id="A0A2T0FNW4"/>
<evidence type="ECO:0000259" key="1">
    <source>
        <dbReference type="Pfam" id="PF20776"/>
    </source>
</evidence>